<keyword evidence="3" id="KW-0547">Nucleotide-binding</keyword>
<dbReference type="Pfam" id="PF23559">
    <property type="entry name" value="WHD_DRP"/>
    <property type="match status" value="1"/>
</dbReference>
<dbReference type="InterPro" id="IPR044974">
    <property type="entry name" value="Disease_R_plants"/>
</dbReference>
<dbReference type="Gene3D" id="1.10.8.430">
    <property type="entry name" value="Helical domain of apoptotic protease-activating factors"/>
    <property type="match status" value="1"/>
</dbReference>
<feature type="domain" description="NB-ARC" evidence="7">
    <location>
        <begin position="505"/>
        <end position="680"/>
    </location>
</feature>
<dbReference type="InterPro" id="IPR032675">
    <property type="entry name" value="LRR_dom_sf"/>
</dbReference>
<dbReference type="InterPro" id="IPR058922">
    <property type="entry name" value="WHD_DRP"/>
</dbReference>
<dbReference type="Gene3D" id="1.10.10.10">
    <property type="entry name" value="Winged helix-like DNA-binding domain superfamily/Winged helix DNA-binding domain"/>
    <property type="match status" value="1"/>
</dbReference>
<protein>
    <submittedName>
        <fullName evidence="12">Disease resistance protein RPM1-like</fullName>
    </submittedName>
</protein>
<keyword evidence="2" id="KW-0677">Repeat</keyword>
<dbReference type="Proteomes" id="UP000694861">
    <property type="component" value="Linkage group LG1"/>
</dbReference>
<feature type="domain" description="Disease resistance N-terminal" evidence="8">
    <location>
        <begin position="347"/>
        <end position="425"/>
    </location>
</feature>
<keyword evidence="4" id="KW-0611">Plant defense</keyword>
<feature type="domain" description="Disease resistance R13L4/SHOC-2-like LRR" evidence="10">
    <location>
        <begin position="903"/>
        <end position="1198"/>
    </location>
</feature>
<dbReference type="Gene3D" id="3.80.10.10">
    <property type="entry name" value="Ribonuclease Inhibitor"/>
    <property type="match status" value="1"/>
</dbReference>
<evidence type="ECO:0000313" key="11">
    <source>
        <dbReference type="Proteomes" id="UP000694861"/>
    </source>
</evidence>
<dbReference type="Gene3D" id="1.20.5.4130">
    <property type="match status" value="1"/>
</dbReference>
<dbReference type="InterPro" id="IPR001611">
    <property type="entry name" value="Leu-rich_rpt"/>
</dbReference>
<evidence type="ECO:0000256" key="4">
    <source>
        <dbReference type="ARBA" id="ARBA00022821"/>
    </source>
</evidence>
<dbReference type="Pfam" id="PF23598">
    <property type="entry name" value="LRR_14"/>
    <property type="match status" value="1"/>
</dbReference>
<organism evidence="11 12">
    <name type="scientific">Prunus mume</name>
    <name type="common">Japanese apricot</name>
    <name type="synonym">Armeniaca mume</name>
    <dbReference type="NCBI Taxonomy" id="102107"/>
    <lineage>
        <taxon>Eukaryota</taxon>
        <taxon>Viridiplantae</taxon>
        <taxon>Streptophyta</taxon>
        <taxon>Embryophyta</taxon>
        <taxon>Tracheophyta</taxon>
        <taxon>Spermatophyta</taxon>
        <taxon>Magnoliopsida</taxon>
        <taxon>eudicotyledons</taxon>
        <taxon>Gunneridae</taxon>
        <taxon>Pentapetalae</taxon>
        <taxon>rosids</taxon>
        <taxon>fabids</taxon>
        <taxon>Rosales</taxon>
        <taxon>Rosaceae</taxon>
        <taxon>Amygdaloideae</taxon>
        <taxon>Amygdaleae</taxon>
        <taxon>Prunus</taxon>
    </lineage>
</organism>
<dbReference type="RefSeq" id="XP_008235888.1">
    <property type="nucleotide sequence ID" value="XM_008237666.1"/>
</dbReference>
<dbReference type="Gene3D" id="3.40.50.300">
    <property type="entry name" value="P-loop containing nucleotide triphosphate hydrolases"/>
    <property type="match status" value="1"/>
</dbReference>
<reference evidence="11" key="1">
    <citation type="journal article" date="2012" name="Nat. Commun.">
        <title>The genome of Prunus mume.</title>
        <authorList>
            <person name="Zhang Q."/>
            <person name="Chen W."/>
            <person name="Sun L."/>
            <person name="Zhao F."/>
            <person name="Huang B."/>
            <person name="Yang W."/>
            <person name="Tao Y."/>
            <person name="Wang J."/>
            <person name="Yuan Z."/>
            <person name="Fan G."/>
            <person name="Xing Z."/>
            <person name="Han C."/>
            <person name="Pan H."/>
            <person name="Zhong X."/>
            <person name="Shi W."/>
            <person name="Liang X."/>
            <person name="Du D."/>
            <person name="Sun F."/>
            <person name="Xu Z."/>
            <person name="Hao R."/>
            <person name="Lv T."/>
            <person name="Lv Y."/>
            <person name="Zheng Z."/>
            <person name="Sun M."/>
            <person name="Luo L."/>
            <person name="Cai M."/>
            <person name="Gao Y."/>
            <person name="Wang J."/>
            <person name="Yin Y."/>
            <person name="Xu X."/>
            <person name="Cheng T."/>
            <person name="Wang J."/>
        </authorList>
    </citation>
    <scope>NUCLEOTIDE SEQUENCE [LARGE SCALE GENOMIC DNA]</scope>
</reference>
<dbReference type="InterPro" id="IPR042197">
    <property type="entry name" value="Apaf_helical"/>
</dbReference>
<dbReference type="PROSITE" id="PS51450">
    <property type="entry name" value="LRR"/>
    <property type="match status" value="1"/>
</dbReference>
<evidence type="ECO:0000259" key="6">
    <source>
        <dbReference type="Pfam" id="PF00078"/>
    </source>
</evidence>
<evidence type="ECO:0000256" key="3">
    <source>
        <dbReference type="ARBA" id="ARBA00022741"/>
    </source>
</evidence>
<dbReference type="PANTHER" id="PTHR23155">
    <property type="entry name" value="DISEASE RESISTANCE PROTEIN RP"/>
    <property type="match status" value="1"/>
</dbReference>
<dbReference type="CDD" id="cd01647">
    <property type="entry name" value="RT_LTR"/>
    <property type="match status" value="1"/>
</dbReference>
<dbReference type="InterPro" id="IPR036388">
    <property type="entry name" value="WH-like_DNA-bd_sf"/>
</dbReference>
<dbReference type="CDD" id="cd14798">
    <property type="entry name" value="RX-CC_like"/>
    <property type="match status" value="1"/>
</dbReference>
<feature type="region of interest" description="Disordered" evidence="5">
    <location>
        <begin position="1"/>
        <end position="35"/>
    </location>
</feature>
<dbReference type="SMART" id="SM00369">
    <property type="entry name" value="LRR_TYP"/>
    <property type="match status" value="2"/>
</dbReference>
<dbReference type="InterPro" id="IPR003591">
    <property type="entry name" value="Leu-rich_rpt_typical-subtyp"/>
</dbReference>
<dbReference type="Pfam" id="PF18052">
    <property type="entry name" value="Rx_N"/>
    <property type="match status" value="1"/>
</dbReference>
<gene>
    <name evidence="12" type="primary">LOC103334684</name>
</gene>
<dbReference type="Pfam" id="PF00078">
    <property type="entry name" value="RVT_1"/>
    <property type="match status" value="1"/>
</dbReference>
<feature type="domain" description="Reverse transcriptase" evidence="6">
    <location>
        <begin position="203"/>
        <end position="346"/>
    </location>
</feature>
<dbReference type="SUPFAM" id="SSF56672">
    <property type="entry name" value="DNA/RNA polymerases"/>
    <property type="match status" value="1"/>
</dbReference>
<dbReference type="SUPFAM" id="SSF52540">
    <property type="entry name" value="P-loop containing nucleoside triphosphate hydrolases"/>
    <property type="match status" value="1"/>
</dbReference>
<evidence type="ECO:0000313" key="12">
    <source>
        <dbReference type="RefSeq" id="XP_008235888.1"/>
    </source>
</evidence>
<evidence type="ECO:0000256" key="2">
    <source>
        <dbReference type="ARBA" id="ARBA00022737"/>
    </source>
</evidence>
<evidence type="ECO:0000259" key="9">
    <source>
        <dbReference type="Pfam" id="PF23559"/>
    </source>
</evidence>
<dbReference type="GeneID" id="103334684"/>
<dbReference type="PANTHER" id="PTHR23155:SF1205">
    <property type="entry name" value="DISEASE RESISTANCE PROTEIN RPM1"/>
    <property type="match status" value="1"/>
</dbReference>
<dbReference type="Pfam" id="PF00931">
    <property type="entry name" value="NB-ARC"/>
    <property type="match status" value="1"/>
</dbReference>
<dbReference type="InterPro" id="IPR002182">
    <property type="entry name" value="NB-ARC"/>
</dbReference>
<evidence type="ECO:0000259" key="7">
    <source>
        <dbReference type="Pfam" id="PF00931"/>
    </source>
</evidence>
<dbReference type="Gene3D" id="3.10.10.10">
    <property type="entry name" value="HIV Type 1 Reverse Transcriptase, subunit A, domain 1"/>
    <property type="match status" value="1"/>
</dbReference>
<evidence type="ECO:0000256" key="1">
    <source>
        <dbReference type="ARBA" id="ARBA00022614"/>
    </source>
</evidence>
<proteinExistence type="predicted"/>
<evidence type="ECO:0000259" key="8">
    <source>
        <dbReference type="Pfam" id="PF18052"/>
    </source>
</evidence>
<dbReference type="InterPro" id="IPR038005">
    <property type="entry name" value="RX-like_CC"/>
</dbReference>
<feature type="domain" description="Disease resistance protein winged helix" evidence="9">
    <location>
        <begin position="770"/>
        <end position="838"/>
    </location>
</feature>
<name>A0ABM0P8K1_PRUMU</name>
<keyword evidence="11" id="KW-1185">Reference proteome</keyword>
<evidence type="ECO:0000259" key="10">
    <source>
        <dbReference type="Pfam" id="PF23598"/>
    </source>
</evidence>
<evidence type="ECO:0000256" key="5">
    <source>
        <dbReference type="SAM" id="MobiDB-lite"/>
    </source>
</evidence>
<dbReference type="InterPro" id="IPR043502">
    <property type="entry name" value="DNA/RNA_pol_sf"/>
</dbReference>
<sequence length="1234" mass="140911">MVGSMKTRGKTAAMAKSATAQSHLTHGPAIDIVAPPPLTTAPVTAAEYGGTSHQGGLVTTADLGLQLKRQDQAEEIRPEVFPEEGWKPEEDVKLIPLDLDQPNKKARIGSRLNPDEKMELTTFLQNNKDMFAWSPSDMPGIDPKIICHRLYVNPTCKPVAQKRRNFAPERVAIIEAEIDKLLTAGIIEEVSYSEWLANVVLVAKQEKGKWRVCVDYTDLNKACPKDNFTLPRIDQLVDSTSGNQLLSFMDAYSGYNQILMHTDDKAKTSFIIERGTYCYKVMPFGLKNARATYQRLVNKIFKEQLGKTMEVYVDDMLVKAPKRADHLKNLAEAFSLLRQYRMKLNPSILESEAASIAGVGDHVDEIKRELEFMKAFLANADEGNKAHTQVEQVWIRSVRDLVNDVENIIDEFMYHVYEQQIACRFSRWIHKTIHFPKHLWYKRKIANKLQKIAMAIRAITERSQRYGGGAAVEGKSTSSEDIRRWVQIQALSSLYHKEDELVGIEGDKNMLMGWLTNEEQCQTVVSVVGMGGSGKTTLVARTFKDEIVKRHFKCYAWITVSQSYVIEDLLRRLIKEFHKAKKEEVPADMNAMSYNELLEILMNYLETKRYLVVLDDVWDVHLWEKIRFSFPDKQLGSRVMLTTRREDIASSSFGVESHVHKIQPLEKGVAWELFSMKAFSSYPNKSCSTEILPIARELVEKCEGLPLAIVALSGLMSSKKSLTEWSTVYNSLNWHLTNSPLLEPMKMRILLFSFNDLPYRLKQCFLYCSLFPEDHVILNLRLITLWIAEGFVEHVEGLTPEEVANSYLMELFFRNMLQQRFRGPLPACKMHDLLREIALSIAKEEKFCAVHDGSETVEETRALRLSIQTANGEIGSCTGISRPCSFLVFATDLSSFSFPNKFTSDLKLLKVLDLEDVPIDNLPDNLTSLFNLKYLNLSRTPITELPESIRQLHNLQTLNITGTKIEALPRGISKLLNLRHLLMGRFISRKIIGVRIPSSISKMMKLQTLANIESEGNITRLIGSMTQLTFLGITNVKEKDEEDLCASIQEMKVLSRLLLFVADGEEFLRVDALSSPPPYLDRLRLVGKLEKVPHWFCSLHSLAYLNLRGSRLEEDFLPHIEALPSLRSLWLDNTSVKKELRFNRGFVKLWYLQFQNFGLLNKITIEKGTMPNLEFLDIRSCMMLETLPQGIEHLAKLHGYRFDNVSEKFRDSIKEGGVDHPRMLLVDEKCKKYM</sequence>
<accession>A0ABM0P8K1</accession>
<dbReference type="PRINTS" id="PR00364">
    <property type="entry name" value="DISEASERSIST"/>
</dbReference>
<keyword evidence="1" id="KW-0433">Leucine-rich repeat</keyword>
<dbReference type="InterPro" id="IPR041118">
    <property type="entry name" value="Rx_N"/>
</dbReference>
<reference evidence="12" key="2">
    <citation type="submission" date="2025-08" db="UniProtKB">
        <authorList>
            <consortium name="RefSeq"/>
        </authorList>
    </citation>
    <scope>IDENTIFICATION</scope>
</reference>
<dbReference type="SUPFAM" id="SSF52058">
    <property type="entry name" value="L domain-like"/>
    <property type="match status" value="1"/>
</dbReference>
<dbReference type="InterPro" id="IPR055414">
    <property type="entry name" value="LRR_R13L4/SHOC2-like"/>
</dbReference>
<dbReference type="InterPro" id="IPR027417">
    <property type="entry name" value="P-loop_NTPase"/>
</dbReference>
<dbReference type="InterPro" id="IPR000477">
    <property type="entry name" value="RT_dom"/>
</dbReference>